<dbReference type="Proteomes" id="UP001381693">
    <property type="component" value="Unassembled WGS sequence"/>
</dbReference>
<feature type="compositionally biased region" description="Low complexity" evidence="11">
    <location>
        <begin position="267"/>
        <end position="281"/>
    </location>
</feature>
<dbReference type="InterPro" id="IPR013087">
    <property type="entry name" value="Znf_C2H2_type"/>
</dbReference>
<evidence type="ECO:0000313" key="13">
    <source>
        <dbReference type="EMBL" id="KAK7073815.1"/>
    </source>
</evidence>
<evidence type="ECO:0000256" key="5">
    <source>
        <dbReference type="ARBA" id="ARBA00022833"/>
    </source>
</evidence>
<keyword evidence="2" id="KW-0479">Metal-binding</keyword>
<dbReference type="GO" id="GO:0003677">
    <property type="term" value="F:DNA binding"/>
    <property type="evidence" value="ECO:0007669"/>
    <property type="project" value="UniProtKB-KW"/>
</dbReference>
<comment type="subcellular location">
    <subcellularLocation>
        <location evidence="1">Nucleus</location>
    </subcellularLocation>
</comment>
<evidence type="ECO:0000259" key="12">
    <source>
        <dbReference type="PROSITE" id="PS50157"/>
    </source>
</evidence>
<dbReference type="PANTHER" id="PTHR24379:SF121">
    <property type="entry name" value="C2H2-TYPE DOMAIN-CONTAINING PROTEIN"/>
    <property type="match status" value="1"/>
</dbReference>
<evidence type="ECO:0000256" key="10">
    <source>
        <dbReference type="PROSITE-ProRule" id="PRU00042"/>
    </source>
</evidence>
<dbReference type="SMART" id="SM00355">
    <property type="entry name" value="ZnF_C2H2"/>
    <property type="match status" value="3"/>
</dbReference>
<dbReference type="Pfam" id="PF00096">
    <property type="entry name" value="zf-C2H2"/>
    <property type="match status" value="3"/>
</dbReference>
<protein>
    <recommendedName>
        <fullName evidence="12">C2H2-type domain-containing protein</fullName>
    </recommendedName>
</protein>
<keyword evidence="14" id="KW-1185">Reference proteome</keyword>
<dbReference type="PROSITE" id="PS50157">
    <property type="entry name" value="ZINC_FINGER_C2H2_2"/>
    <property type="match status" value="3"/>
</dbReference>
<keyword evidence="8" id="KW-0804">Transcription</keyword>
<keyword evidence="6" id="KW-0805">Transcription regulation</keyword>
<dbReference type="PANTHER" id="PTHR24379">
    <property type="entry name" value="KRAB AND ZINC FINGER DOMAIN-CONTAINING"/>
    <property type="match status" value="1"/>
</dbReference>
<feature type="domain" description="C2H2-type" evidence="12">
    <location>
        <begin position="119"/>
        <end position="146"/>
    </location>
</feature>
<feature type="compositionally biased region" description="Low complexity" evidence="11">
    <location>
        <begin position="32"/>
        <end position="50"/>
    </location>
</feature>
<evidence type="ECO:0000256" key="6">
    <source>
        <dbReference type="ARBA" id="ARBA00023015"/>
    </source>
</evidence>
<feature type="compositionally biased region" description="Low complexity" evidence="11">
    <location>
        <begin position="289"/>
        <end position="301"/>
    </location>
</feature>
<feature type="compositionally biased region" description="Polar residues" evidence="11">
    <location>
        <begin position="85"/>
        <end position="102"/>
    </location>
</feature>
<feature type="region of interest" description="Disordered" evidence="11">
    <location>
        <begin position="11"/>
        <end position="56"/>
    </location>
</feature>
<evidence type="ECO:0000256" key="7">
    <source>
        <dbReference type="ARBA" id="ARBA00023125"/>
    </source>
</evidence>
<evidence type="ECO:0000256" key="2">
    <source>
        <dbReference type="ARBA" id="ARBA00022723"/>
    </source>
</evidence>
<keyword evidence="7" id="KW-0238">DNA-binding</keyword>
<proteinExistence type="predicted"/>
<keyword evidence="9" id="KW-0539">Nucleus</keyword>
<dbReference type="FunFam" id="3.30.160.60:FF:000322">
    <property type="entry name" value="GDNF-inducible zinc finger protein 1"/>
    <property type="match status" value="1"/>
</dbReference>
<dbReference type="AlphaFoldDB" id="A0AAN8WWU8"/>
<gene>
    <name evidence="13" type="ORF">SK128_009163</name>
</gene>
<comment type="caution">
    <text evidence="13">The sequence shown here is derived from an EMBL/GenBank/DDBJ whole genome shotgun (WGS) entry which is preliminary data.</text>
</comment>
<dbReference type="GO" id="GO:0005634">
    <property type="term" value="C:nucleus"/>
    <property type="evidence" value="ECO:0007669"/>
    <property type="project" value="UniProtKB-SubCell"/>
</dbReference>
<evidence type="ECO:0000256" key="1">
    <source>
        <dbReference type="ARBA" id="ARBA00004123"/>
    </source>
</evidence>
<dbReference type="SUPFAM" id="SSF57667">
    <property type="entry name" value="beta-beta-alpha zinc fingers"/>
    <property type="match status" value="2"/>
</dbReference>
<sequence>MRLILGELGESGGGVQLMDGGNSYSHRRNQPSSTTSATATSTSSAGAVEGESGGCVVPPGPDIDILEYCLNDAVGEQVTEEPRSPQHTSATSTTRGSGIASSGDQVGMAGTLLYQCRPFACRYCAKRFKRKDHLVEHERTHTGERPYVCNVGGSVGLDGRDFMAMMMPLPASPHWQSSTASRTVGIDLWSRRHSTSGGAVGIRGAGERRHSCSVCGKAFKLKHHLVEHAVVHCAEKPFVCPLCPAAFKRAKQVKYHMRLHHNPHIASSSSNTNTSSSVSRSQIPLSLASSNTTSNSSYNNH</sequence>
<evidence type="ECO:0000256" key="11">
    <source>
        <dbReference type="SAM" id="MobiDB-lite"/>
    </source>
</evidence>
<reference evidence="13 14" key="1">
    <citation type="submission" date="2023-11" db="EMBL/GenBank/DDBJ databases">
        <title>Halocaridina rubra genome assembly.</title>
        <authorList>
            <person name="Smith C."/>
        </authorList>
    </citation>
    <scope>NUCLEOTIDE SEQUENCE [LARGE SCALE GENOMIC DNA]</scope>
    <source>
        <strain evidence="13">EP-1</strain>
        <tissue evidence="13">Whole</tissue>
    </source>
</reference>
<dbReference type="InterPro" id="IPR036236">
    <property type="entry name" value="Znf_C2H2_sf"/>
</dbReference>
<feature type="domain" description="C2H2-type" evidence="12">
    <location>
        <begin position="210"/>
        <end position="237"/>
    </location>
</feature>
<organism evidence="13 14">
    <name type="scientific">Halocaridina rubra</name>
    <name type="common">Hawaiian red shrimp</name>
    <dbReference type="NCBI Taxonomy" id="373956"/>
    <lineage>
        <taxon>Eukaryota</taxon>
        <taxon>Metazoa</taxon>
        <taxon>Ecdysozoa</taxon>
        <taxon>Arthropoda</taxon>
        <taxon>Crustacea</taxon>
        <taxon>Multicrustacea</taxon>
        <taxon>Malacostraca</taxon>
        <taxon>Eumalacostraca</taxon>
        <taxon>Eucarida</taxon>
        <taxon>Decapoda</taxon>
        <taxon>Pleocyemata</taxon>
        <taxon>Caridea</taxon>
        <taxon>Atyoidea</taxon>
        <taxon>Atyidae</taxon>
        <taxon>Halocaridina</taxon>
    </lineage>
</organism>
<feature type="region of interest" description="Disordered" evidence="11">
    <location>
        <begin position="78"/>
        <end position="102"/>
    </location>
</feature>
<evidence type="ECO:0000256" key="4">
    <source>
        <dbReference type="ARBA" id="ARBA00022771"/>
    </source>
</evidence>
<keyword evidence="4 10" id="KW-0863">Zinc-finger</keyword>
<keyword evidence="5" id="KW-0862">Zinc</keyword>
<name>A0AAN8WWU8_HALRR</name>
<evidence type="ECO:0000313" key="14">
    <source>
        <dbReference type="Proteomes" id="UP001381693"/>
    </source>
</evidence>
<feature type="region of interest" description="Disordered" evidence="11">
    <location>
        <begin position="263"/>
        <end position="301"/>
    </location>
</feature>
<dbReference type="PROSITE" id="PS00028">
    <property type="entry name" value="ZINC_FINGER_C2H2_1"/>
    <property type="match status" value="3"/>
</dbReference>
<evidence type="ECO:0000256" key="9">
    <source>
        <dbReference type="ARBA" id="ARBA00023242"/>
    </source>
</evidence>
<accession>A0AAN8WWU8</accession>
<evidence type="ECO:0000256" key="3">
    <source>
        <dbReference type="ARBA" id="ARBA00022737"/>
    </source>
</evidence>
<dbReference type="FunFam" id="3.30.160.60:FF:000145">
    <property type="entry name" value="Zinc finger protein 574"/>
    <property type="match status" value="2"/>
</dbReference>
<dbReference type="Gene3D" id="3.30.160.60">
    <property type="entry name" value="Classic Zinc Finger"/>
    <property type="match status" value="3"/>
</dbReference>
<feature type="domain" description="C2H2-type" evidence="12">
    <location>
        <begin position="238"/>
        <end position="265"/>
    </location>
</feature>
<dbReference type="EMBL" id="JAXCGZ010012061">
    <property type="protein sequence ID" value="KAK7073815.1"/>
    <property type="molecule type" value="Genomic_DNA"/>
</dbReference>
<keyword evidence="3" id="KW-0677">Repeat</keyword>
<evidence type="ECO:0000256" key="8">
    <source>
        <dbReference type="ARBA" id="ARBA00023163"/>
    </source>
</evidence>
<dbReference type="GO" id="GO:0008270">
    <property type="term" value="F:zinc ion binding"/>
    <property type="evidence" value="ECO:0007669"/>
    <property type="project" value="UniProtKB-KW"/>
</dbReference>